<keyword evidence="1" id="KW-0812">Transmembrane</keyword>
<name>A0A1T3W1X0_9MYCO</name>
<dbReference type="InterPro" id="IPR007403">
    <property type="entry name" value="DUF456"/>
</dbReference>
<dbReference type="Pfam" id="PF04306">
    <property type="entry name" value="DUF456"/>
    <property type="match status" value="1"/>
</dbReference>
<keyword evidence="1" id="KW-0472">Membrane</keyword>
<comment type="caution">
    <text evidence="2">The sequence shown here is derived from an EMBL/GenBank/DDBJ whole genome shotgun (WGS) entry which is preliminary data.</text>
</comment>
<evidence type="ECO:0000313" key="3">
    <source>
        <dbReference type="Proteomes" id="UP000191039"/>
    </source>
</evidence>
<keyword evidence="1" id="KW-1133">Transmembrane helix</keyword>
<feature type="transmembrane region" description="Helical" evidence="1">
    <location>
        <begin position="139"/>
        <end position="163"/>
    </location>
</feature>
<reference evidence="2 3" key="1">
    <citation type="submission" date="2016-09" db="EMBL/GenBank/DDBJ databases">
        <title>genome sequences of unsequenced Mycobacteria.</title>
        <authorList>
            <person name="Greninger A.L."/>
            <person name="Jerome K.R."/>
            <person name="Mcnair B."/>
            <person name="Wallis C."/>
            <person name="Fang F."/>
        </authorList>
    </citation>
    <scope>NUCLEOTIDE SEQUENCE [LARGE SCALE GENOMIC DNA]</scope>
    <source>
        <strain evidence="2 3">BM1</strain>
    </source>
</reference>
<gene>
    <name evidence="2" type="ORF">BV510_23810</name>
</gene>
<evidence type="ECO:0008006" key="4">
    <source>
        <dbReference type="Google" id="ProtNLM"/>
    </source>
</evidence>
<feature type="transmembrane region" description="Helical" evidence="1">
    <location>
        <begin position="12"/>
        <end position="45"/>
    </location>
</feature>
<dbReference type="Proteomes" id="UP000191039">
    <property type="component" value="Unassembled WGS sequence"/>
</dbReference>
<dbReference type="AlphaFoldDB" id="A0A1T3W1X0"/>
<evidence type="ECO:0000313" key="2">
    <source>
        <dbReference type="EMBL" id="OPE48386.1"/>
    </source>
</evidence>
<feature type="transmembrane region" description="Helical" evidence="1">
    <location>
        <begin position="84"/>
        <end position="117"/>
    </location>
</feature>
<proteinExistence type="predicted"/>
<evidence type="ECO:0000256" key="1">
    <source>
        <dbReference type="SAM" id="Phobius"/>
    </source>
</evidence>
<feature type="transmembrane region" description="Helical" evidence="1">
    <location>
        <begin position="51"/>
        <end position="72"/>
    </location>
</feature>
<sequence length="165" mass="17092">MSALTVDFQDRVALVIAVGLVGIVLPIVPGGGFLVLGAIAVWAIVEGTTVSWVTLGIAAAFSLTAEVIKYVWPVRRMRAAEVRTWSLVAGGVLGVLGFFVIPVIGLVIGFVAGVYLAEFAVRRDQRRALASTVHAVKGVALSVGVELAGALLATGAWVTALVITQ</sequence>
<protein>
    <recommendedName>
        <fullName evidence="4">DUF456 domain-containing protein</fullName>
    </recommendedName>
</protein>
<accession>A0A1T3W1X0</accession>
<organism evidence="2 3">
    <name type="scientific">Mycolicibacterium diernhoferi</name>
    <dbReference type="NCBI Taxonomy" id="1801"/>
    <lineage>
        <taxon>Bacteria</taxon>
        <taxon>Bacillati</taxon>
        <taxon>Actinomycetota</taxon>
        <taxon>Actinomycetes</taxon>
        <taxon>Mycobacteriales</taxon>
        <taxon>Mycobacteriaceae</taxon>
        <taxon>Mycolicibacterium</taxon>
    </lineage>
</organism>
<dbReference type="EMBL" id="MIJD01000331">
    <property type="protein sequence ID" value="OPE48386.1"/>
    <property type="molecule type" value="Genomic_DNA"/>
</dbReference>